<dbReference type="InterPro" id="IPR001296">
    <property type="entry name" value="Glyco_trans_1"/>
</dbReference>
<dbReference type="PANTHER" id="PTHR45947">
    <property type="entry name" value="SULFOQUINOVOSYL TRANSFERASE SQD2"/>
    <property type="match status" value="1"/>
</dbReference>
<dbReference type="GO" id="GO:0016757">
    <property type="term" value="F:glycosyltransferase activity"/>
    <property type="evidence" value="ECO:0007669"/>
    <property type="project" value="InterPro"/>
</dbReference>
<sequence>MTKIVCTVTTDLNYDQRMKRICTSLSTAGYDVLLVGRKRPFSEPLTDQPFEQHRLNGWFEKGFLFYAEYNIRLFFFLLGQKLDVINTIDLDSIAASYSASRIKNKTIIYDAHEYFTEMEEVVERPFVKKVWTRIEKWTVPKIKFGYTVSRGYARLFKEKYGVDYQIVRNVSERKPDPDPIQNDRPYILYQGAVNVGRGLKELILAMHQINDHELIICGLGNAYDEMRELVKNEKLDSKITFKGYVDPDELKRFTVGAKLGFTLFSNAGLSNQHSLANRFFDYYHSGIPQIAMKYPEYENFNNEFEVAKLIDSLDAETLASAIKEVLENEQYRQQLIENAKKAREVHNWQKDEKTLLEVYERALSAR</sequence>
<organism evidence="3 4">
    <name type="scientific">Salibacter halophilus</name>
    <dbReference type="NCBI Taxonomy" id="1803916"/>
    <lineage>
        <taxon>Bacteria</taxon>
        <taxon>Pseudomonadati</taxon>
        <taxon>Bacteroidota</taxon>
        <taxon>Flavobacteriia</taxon>
        <taxon>Flavobacteriales</taxon>
        <taxon>Salibacteraceae</taxon>
        <taxon>Salibacter</taxon>
    </lineage>
</organism>
<evidence type="ECO:0000313" key="4">
    <source>
        <dbReference type="Proteomes" id="UP000435357"/>
    </source>
</evidence>
<dbReference type="Pfam" id="PF13439">
    <property type="entry name" value="Glyco_transf_4"/>
    <property type="match status" value="1"/>
</dbReference>
<accession>A0A6N6M207</accession>
<dbReference type="AlphaFoldDB" id="A0A6N6M207"/>
<feature type="domain" description="Glycosyl transferase family 1" evidence="1">
    <location>
        <begin position="173"/>
        <end position="341"/>
    </location>
</feature>
<gene>
    <name evidence="3" type="ORF">F3059_12085</name>
</gene>
<dbReference type="Gene3D" id="3.40.50.2000">
    <property type="entry name" value="Glycogen Phosphorylase B"/>
    <property type="match status" value="2"/>
</dbReference>
<dbReference type="Pfam" id="PF00534">
    <property type="entry name" value="Glycos_transf_1"/>
    <property type="match status" value="1"/>
</dbReference>
<dbReference type="SUPFAM" id="SSF53756">
    <property type="entry name" value="UDP-Glycosyltransferase/glycogen phosphorylase"/>
    <property type="match status" value="1"/>
</dbReference>
<dbReference type="PANTHER" id="PTHR45947:SF3">
    <property type="entry name" value="SULFOQUINOVOSYL TRANSFERASE SQD2"/>
    <property type="match status" value="1"/>
</dbReference>
<proteinExistence type="predicted"/>
<dbReference type="EMBL" id="WACR01000011">
    <property type="protein sequence ID" value="KAB1062679.1"/>
    <property type="molecule type" value="Genomic_DNA"/>
</dbReference>
<reference evidence="3 4" key="1">
    <citation type="submission" date="2019-09" db="EMBL/GenBank/DDBJ databases">
        <title>Genomes of Cryomorphaceae.</title>
        <authorList>
            <person name="Bowman J.P."/>
        </authorList>
    </citation>
    <scope>NUCLEOTIDE SEQUENCE [LARGE SCALE GENOMIC DNA]</scope>
    <source>
        <strain evidence="3 4">KCTC 52047</strain>
    </source>
</reference>
<dbReference type="RefSeq" id="WP_151169627.1">
    <property type="nucleotide sequence ID" value="NZ_WACR01000011.1"/>
</dbReference>
<protein>
    <submittedName>
        <fullName evidence="3">Glycosyltransferase family 4 protein</fullName>
    </submittedName>
</protein>
<name>A0A6N6M207_9FLAO</name>
<keyword evidence="4" id="KW-1185">Reference proteome</keyword>
<dbReference type="InterPro" id="IPR050194">
    <property type="entry name" value="Glycosyltransferase_grp1"/>
</dbReference>
<dbReference type="OrthoDB" id="9813214at2"/>
<comment type="caution">
    <text evidence="3">The sequence shown here is derived from an EMBL/GenBank/DDBJ whole genome shotgun (WGS) entry which is preliminary data.</text>
</comment>
<evidence type="ECO:0000313" key="3">
    <source>
        <dbReference type="EMBL" id="KAB1062679.1"/>
    </source>
</evidence>
<feature type="domain" description="Glycosyltransferase subfamily 4-like N-terminal" evidence="2">
    <location>
        <begin position="19"/>
        <end position="163"/>
    </location>
</feature>
<dbReference type="InterPro" id="IPR028098">
    <property type="entry name" value="Glyco_trans_4-like_N"/>
</dbReference>
<keyword evidence="3" id="KW-0808">Transferase</keyword>
<dbReference type="Proteomes" id="UP000435357">
    <property type="component" value="Unassembled WGS sequence"/>
</dbReference>
<evidence type="ECO:0000259" key="1">
    <source>
        <dbReference type="Pfam" id="PF00534"/>
    </source>
</evidence>
<evidence type="ECO:0000259" key="2">
    <source>
        <dbReference type="Pfam" id="PF13439"/>
    </source>
</evidence>